<protein>
    <submittedName>
        <fullName evidence="1">Uncharacterized protein</fullName>
    </submittedName>
</protein>
<comment type="caution">
    <text evidence="1">The sequence shown here is derived from an EMBL/GenBank/DDBJ whole genome shotgun (WGS) entry which is preliminary data.</text>
</comment>
<accession>A0AAW1IMZ0</accession>
<sequence length="311" mass="34822">MEIILTKLDLVTLCRCNVALSRDTFLPQIVSLATPLPVSLFSPDQSKFWYGRLINKILSKIVRLLMEAPRCIFVPLFLTSCAVHLWVNTPLLSEEIRFLRRLSGLKSLEVELPAFPCVDCRARPNLWFKWVGKVGVYGTVDHFVYVFGDTVDDSDGGEHKRRRELLVRGLKIAARHTMLHWSVVYLGFEGGSWKTGMSITTKDVEGNGGLEIGPRSCPVGGKARAKIFHLPLTSIFSRSISEGDDTLQVQDVLLMLLAIFRNGEGVDHVIPACLGDLDDKEGDTDRTTTELRQIVKQILADDNCKLLLELD</sequence>
<dbReference type="EMBL" id="JBDFQZ010000009">
    <property type="protein sequence ID" value="KAK9691043.1"/>
    <property type="molecule type" value="Genomic_DNA"/>
</dbReference>
<reference evidence="1" key="1">
    <citation type="submission" date="2024-03" db="EMBL/GenBank/DDBJ databases">
        <title>WGS assembly of Saponaria officinalis var. Norfolk2.</title>
        <authorList>
            <person name="Jenkins J."/>
            <person name="Shu S."/>
            <person name="Grimwood J."/>
            <person name="Barry K."/>
            <person name="Goodstein D."/>
            <person name="Schmutz J."/>
            <person name="Leebens-Mack J."/>
            <person name="Osbourn A."/>
        </authorList>
    </citation>
    <scope>NUCLEOTIDE SEQUENCE [LARGE SCALE GENOMIC DNA]</scope>
    <source>
        <strain evidence="1">JIC</strain>
    </source>
</reference>
<gene>
    <name evidence="1" type="ORF">RND81_09G172200</name>
</gene>
<name>A0AAW1IMZ0_SAPOF</name>
<organism evidence="1 2">
    <name type="scientific">Saponaria officinalis</name>
    <name type="common">Common soapwort</name>
    <name type="synonym">Lychnis saponaria</name>
    <dbReference type="NCBI Taxonomy" id="3572"/>
    <lineage>
        <taxon>Eukaryota</taxon>
        <taxon>Viridiplantae</taxon>
        <taxon>Streptophyta</taxon>
        <taxon>Embryophyta</taxon>
        <taxon>Tracheophyta</taxon>
        <taxon>Spermatophyta</taxon>
        <taxon>Magnoliopsida</taxon>
        <taxon>eudicotyledons</taxon>
        <taxon>Gunneridae</taxon>
        <taxon>Pentapetalae</taxon>
        <taxon>Caryophyllales</taxon>
        <taxon>Caryophyllaceae</taxon>
        <taxon>Caryophylleae</taxon>
        <taxon>Saponaria</taxon>
    </lineage>
</organism>
<dbReference type="AlphaFoldDB" id="A0AAW1IMZ0"/>
<proteinExistence type="predicted"/>
<evidence type="ECO:0000313" key="2">
    <source>
        <dbReference type="Proteomes" id="UP001443914"/>
    </source>
</evidence>
<evidence type="ECO:0000313" key="1">
    <source>
        <dbReference type="EMBL" id="KAK9691043.1"/>
    </source>
</evidence>
<dbReference type="Proteomes" id="UP001443914">
    <property type="component" value="Unassembled WGS sequence"/>
</dbReference>
<keyword evidence="2" id="KW-1185">Reference proteome</keyword>